<feature type="transmembrane region" description="Helical" evidence="1">
    <location>
        <begin position="198"/>
        <end position="218"/>
    </location>
</feature>
<dbReference type="Pfam" id="PF22895">
    <property type="entry name" value="DUF7024"/>
    <property type="match status" value="1"/>
</dbReference>
<feature type="transmembrane region" description="Helical" evidence="1">
    <location>
        <begin position="230"/>
        <end position="249"/>
    </location>
</feature>
<feature type="transmembrane region" description="Helical" evidence="1">
    <location>
        <begin position="103"/>
        <end position="125"/>
    </location>
</feature>
<feature type="transmembrane region" description="Helical" evidence="1">
    <location>
        <begin position="373"/>
        <end position="393"/>
    </location>
</feature>
<protein>
    <submittedName>
        <fullName evidence="3">Sugar translocase</fullName>
    </submittedName>
</protein>
<dbReference type="AlphaFoldDB" id="A0A848HL21"/>
<proteinExistence type="predicted"/>
<evidence type="ECO:0000313" key="4">
    <source>
        <dbReference type="Proteomes" id="UP000583752"/>
    </source>
</evidence>
<keyword evidence="1" id="KW-0812">Transmembrane</keyword>
<accession>A0A848HL21</accession>
<evidence type="ECO:0000313" key="3">
    <source>
        <dbReference type="EMBL" id="NML62586.1"/>
    </source>
</evidence>
<evidence type="ECO:0000259" key="2">
    <source>
        <dbReference type="Pfam" id="PF22895"/>
    </source>
</evidence>
<organism evidence="3 4">
    <name type="scientific">Massilia polaris</name>
    <dbReference type="NCBI Taxonomy" id="2728846"/>
    <lineage>
        <taxon>Bacteria</taxon>
        <taxon>Pseudomonadati</taxon>
        <taxon>Pseudomonadota</taxon>
        <taxon>Betaproteobacteria</taxon>
        <taxon>Burkholderiales</taxon>
        <taxon>Oxalobacteraceae</taxon>
        <taxon>Telluria group</taxon>
        <taxon>Massilia</taxon>
    </lineage>
</organism>
<feature type="transmembrane region" description="Helical" evidence="1">
    <location>
        <begin position="312"/>
        <end position="333"/>
    </location>
</feature>
<dbReference type="Proteomes" id="UP000583752">
    <property type="component" value="Unassembled WGS sequence"/>
</dbReference>
<gene>
    <name evidence="3" type="ORF">HHL21_16190</name>
</gene>
<comment type="caution">
    <text evidence="3">The sequence shown here is derived from an EMBL/GenBank/DDBJ whole genome shotgun (WGS) entry which is preliminary data.</text>
</comment>
<feature type="domain" description="DUF7024" evidence="2">
    <location>
        <begin position="601"/>
        <end position="733"/>
    </location>
</feature>
<feature type="transmembrane region" description="Helical" evidence="1">
    <location>
        <begin position="340"/>
        <end position="367"/>
    </location>
</feature>
<feature type="transmembrane region" description="Helical" evidence="1">
    <location>
        <begin position="158"/>
        <end position="178"/>
    </location>
</feature>
<dbReference type="EMBL" id="JABBGG010000009">
    <property type="protein sequence ID" value="NML62586.1"/>
    <property type="molecule type" value="Genomic_DNA"/>
</dbReference>
<sequence>MNTSMSAILRAEWRWWLPGAALSMLLASVLLSGWPAGLLPGLGVPLDYHHDSLSHAWLVQRAIEGWIFDNPRSGYPFGSNFLDYPGADGASLVLLKLLGLPGWGFQAAMTLYFLGGFGAIFAAAYGAMRAQGLARPLALSAALLFNFAPFHFQRAEHIFLTFYVAVPLFFHVAMQLWRQPPRALRWRDAGLVALGSTGVYYAFFGLLVVATAALARLVRGWDGAVVRRTLAVMSLVLAGVLVNVAPNLAQRHPDGPNMEVAQRGAHEAELLGFKFAQLVMPRIDHRIERWNQYALDYYKQFPLSNENVTSNLGAVASAGLAIMLCAVFAALAGRKVAPPVALLALVVLMLFMFGTAGGFGSLFSQIVSASLRGWNRISIFIAFGALLGGFLVLQGWIRGRGAVVAVAIVLAVAGLLDQTAAPSAPHRAAGQRAFALDRDFVGAIEKSLPAGSAVYQLPYMGFPEVGPRERMEAYDHMAGFLHSRTLRWNYAGMKGREGDLFYRALAQEPMARQLDVMRRLGFAGIYLDRGGYADHGQAAVAELTALLGAAPSLVRADGEVVFFRLHGTAAPLPEGTAALDLMRKAGYLVGPMGKLIDASLADGIDFTRPEVPLFVRKLQGLSVPEPSGRWSDANVARTVTVTFREALPRRFVLKLSGRPFGPNLGKNITIRIDGRSYTRPIDADPFMLNLPVELASGDVRDIDIALPQPASPHELGLGEDRRRLGLLFERLSVASE</sequence>
<dbReference type="InterPro" id="IPR054288">
    <property type="entry name" value="DUF7024"/>
</dbReference>
<evidence type="ECO:0000256" key="1">
    <source>
        <dbReference type="SAM" id="Phobius"/>
    </source>
</evidence>
<feature type="transmembrane region" description="Helical" evidence="1">
    <location>
        <begin position="400"/>
        <end position="416"/>
    </location>
</feature>
<reference evidence="3 4" key="1">
    <citation type="submission" date="2020-04" db="EMBL/GenBank/DDBJ databases">
        <title>Massilia sp. RP-1-19 isolated from soil.</title>
        <authorList>
            <person name="Dahal R.H."/>
        </authorList>
    </citation>
    <scope>NUCLEOTIDE SEQUENCE [LARGE SCALE GENOMIC DNA]</scope>
    <source>
        <strain evidence="3 4">RP-1-19</strain>
    </source>
</reference>
<keyword evidence="4" id="KW-1185">Reference proteome</keyword>
<keyword evidence="1" id="KW-1133">Transmembrane helix</keyword>
<name>A0A848HL21_9BURK</name>
<keyword evidence="1" id="KW-0472">Membrane</keyword>
<dbReference type="RefSeq" id="WP_169467704.1">
    <property type="nucleotide sequence ID" value="NZ_JABBGG010000009.1"/>
</dbReference>